<name>A0A444WEJ4_9FLAO</name>
<dbReference type="Pfam" id="PF14454">
    <property type="entry name" value="Prok_Ub"/>
    <property type="match status" value="1"/>
</dbReference>
<organism evidence="1 2">
    <name type="scientific">Flavobacterium beibuense</name>
    <dbReference type="NCBI Taxonomy" id="657326"/>
    <lineage>
        <taxon>Bacteria</taxon>
        <taxon>Pseudomonadati</taxon>
        <taxon>Bacteroidota</taxon>
        <taxon>Flavobacteriia</taxon>
        <taxon>Flavobacteriales</taxon>
        <taxon>Flavobacteriaceae</taxon>
        <taxon>Flavobacterium</taxon>
    </lineage>
</organism>
<evidence type="ECO:0000313" key="2">
    <source>
        <dbReference type="Proteomes" id="UP000289775"/>
    </source>
</evidence>
<dbReference type="AlphaFoldDB" id="A0A444WEJ4"/>
<dbReference type="Proteomes" id="UP000289775">
    <property type="component" value="Unassembled WGS sequence"/>
</dbReference>
<proteinExistence type="predicted"/>
<dbReference type="EMBL" id="JUIW01000003">
    <property type="protein sequence ID" value="RYJ44247.1"/>
    <property type="molecule type" value="Genomic_DNA"/>
</dbReference>
<keyword evidence="2" id="KW-1185">Reference proteome</keyword>
<evidence type="ECO:0000313" key="1">
    <source>
        <dbReference type="EMBL" id="RYJ44247.1"/>
    </source>
</evidence>
<comment type="caution">
    <text evidence="1">The sequence shown here is derived from an EMBL/GenBank/DDBJ whole genome shotgun (WGS) entry which is preliminary data.</text>
</comment>
<sequence length="38" mass="4359">MQFYAHTYPMLTTAKTIGPEIKDDTVQYRFETSMGTKG</sequence>
<gene>
    <name evidence="1" type="ORF">NU09_0857</name>
</gene>
<dbReference type="InterPro" id="IPR032866">
    <property type="entry name" value="Prok_Ub"/>
</dbReference>
<accession>A0A444WEJ4</accession>
<reference evidence="1 2" key="1">
    <citation type="submission" date="2014-12" db="EMBL/GenBank/DDBJ databases">
        <title>Genome sequence of Flavobacterium beibuense RSKm HC5.</title>
        <authorList>
            <person name="Kim J.F."/>
            <person name="Song J.Y."/>
            <person name="Kwak M.-J."/>
            <person name="Lee S.-W."/>
        </authorList>
    </citation>
    <scope>NUCLEOTIDE SEQUENCE [LARGE SCALE GENOMIC DNA]</scope>
    <source>
        <strain evidence="1 2">RSKm HC5</strain>
    </source>
</reference>
<protein>
    <submittedName>
        <fullName evidence="1">PRTRC system protein C</fullName>
    </submittedName>
</protein>